<evidence type="ECO:0000256" key="5">
    <source>
        <dbReference type="ARBA" id="ARBA00023242"/>
    </source>
</evidence>
<evidence type="ECO:0000313" key="9">
    <source>
        <dbReference type="Proteomes" id="UP000799776"/>
    </source>
</evidence>
<organism evidence="8 9">
    <name type="scientific">Saccharata proteae CBS 121410</name>
    <dbReference type="NCBI Taxonomy" id="1314787"/>
    <lineage>
        <taxon>Eukaryota</taxon>
        <taxon>Fungi</taxon>
        <taxon>Dikarya</taxon>
        <taxon>Ascomycota</taxon>
        <taxon>Pezizomycotina</taxon>
        <taxon>Dothideomycetes</taxon>
        <taxon>Dothideomycetes incertae sedis</taxon>
        <taxon>Botryosphaeriales</taxon>
        <taxon>Saccharataceae</taxon>
        <taxon>Saccharata</taxon>
    </lineage>
</organism>
<sequence>MAPTKEQLEARRIVGVHPEHVSHVESTDFPGHYPGEDHAWNLDEFKNRLQVQFHKNDQFDASFSLIGIDAAVANAFRRIMISELPTLAIEEVYILNNTSIIQDEVLAHRLGLIPLKGDPDGLRQLKWYRKPTAEDETGDTPTDYNTVVLELDVKCEWRPEGRELARKGETDPHKLFFNSSVYAKQMKFAPTGNQTTLFAGDGAVQPVNPDILIAKMRPNQCIKLSMHCVKGIGADHAKFSPVATATYRLLPSIQITRPIIGADAHKFARCFPPGVIAEVPITAAEAAQEGSGYEGHEGEKKAVVKNPMKDTVTRECLRHEELKDKVKLGRVRDHFIFAVESTGQMDSDDLFLQSVKALKIKCQAIKRNMANVAPGR</sequence>
<dbReference type="PANTHER" id="PTHR11800">
    <property type="entry name" value="DNA-DIRECTED RNA POLYMERASE"/>
    <property type="match status" value="1"/>
</dbReference>
<dbReference type="InterPro" id="IPR011262">
    <property type="entry name" value="DNA-dir_RNA_pol_insert"/>
</dbReference>
<dbReference type="Pfam" id="PF01000">
    <property type="entry name" value="RNA_pol_A_bac"/>
    <property type="match status" value="1"/>
</dbReference>
<dbReference type="InterPro" id="IPR011263">
    <property type="entry name" value="DNA-dir_RNA_pol_RpoA/D/Rpb3"/>
</dbReference>
<dbReference type="SUPFAM" id="SSF55257">
    <property type="entry name" value="RBP11-like subunits of RNA polymerase"/>
    <property type="match status" value="1"/>
</dbReference>
<comment type="similarity">
    <text evidence="6">Belongs to the archaeal Rpo3/eukaryotic RPB3 RNA polymerase subunit family.</text>
</comment>
<dbReference type="GO" id="GO:0055029">
    <property type="term" value="C:nuclear DNA-directed RNA polymerase complex"/>
    <property type="evidence" value="ECO:0007669"/>
    <property type="project" value="UniProtKB-ARBA"/>
</dbReference>
<dbReference type="Pfam" id="PF01193">
    <property type="entry name" value="RNA_pol_L"/>
    <property type="match status" value="1"/>
</dbReference>
<keyword evidence="3 8" id="KW-0240">DNA-directed RNA polymerase</keyword>
<accession>A0A9P4HUA9</accession>
<evidence type="ECO:0000256" key="4">
    <source>
        <dbReference type="ARBA" id="ARBA00023163"/>
    </source>
</evidence>
<feature type="domain" description="DNA-directed RNA polymerase RpoA/D/Rpb3-type" evidence="7">
    <location>
        <begin position="60"/>
        <end position="368"/>
    </location>
</feature>
<dbReference type="InterPro" id="IPR001514">
    <property type="entry name" value="DNA-dir_RNA_pol_30-40kDasu_CS"/>
</dbReference>
<dbReference type="OrthoDB" id="270173at2759"/>
<evidence type="ECO:0000313" key="8">
    <source>
        <dbReference type="EMBL" id="KAF2088180.1"/>
    </source>
</evidence>
<evidence type="ECO:0000256" key="3">
    <source>
        <dbReference type="ARBA" id="ARBA00022478"/>
    </source>
</evidence>
<keyword evidence="9" id="KW-1185">Reference proteome</keyword>
<evidence type="ECO:0000259" key="7">
    <source>
        <dbReference type="SMART" id="SM00662"/>
    </source>
</evidence>
<dbReference type="SUPFAM" id="SSF56553">
    <property type="entry name" value="Insert subdomain of RNA polymerase alpha subunit"/>
    <property type="match status" value="1"/>
</dbReference>
<dbReference type="GO" id="GO:0005666">
    <property type="term" value="C:RNA polymerase III complex"/>
    <property type="evidence" value="ECO:0007669"/>
    <property type="project" value="TreeGrafter"/>
</dbReference>
<dbReference type="SMART" id="SM00662">
    <property type="entry name" value="RPOLD"/>
    <property type="match status" value="1"/>
</dbReference>
<reference evidence="8" key="1">
    <citation type="journal article" date="2020" name="Stud. Mycol.">
        <title>101 Dothideomycetes genomes: a test case for predicting lifestyles and emergence of pathogens.</title>
        <authorList>
            <person name="Haridas S."/>
            <person name="Albert R."/>
            <person name="Binder M."/>
            <person name="Bloem J."/>
            <person name="Labutti K."/>
            <person name="Salamov A."/>
            <person name="Andreopoulos B."/>
            <person name="Baker S."/>
            <person name="Barry K."/>
            <person name="Bills G."/>
            <person name="Bluhm B."/>
            <person name="Cannon C."/>
            <person name="Castanera R."/>
            <person name="Culley D."/>
            <person name="Daum C."/>
            <person name="Ezra D."/>
            <person name="Gonzalez J."/>
            <person name="Henrissat B."/>
            <person name="Kuo A."/>
            <person name="Liang C."/>
            <person name="Lipzen A."/>
            <person name="Lutzoni F."/>
            <person name="Magnuson J."/>
            <person name="Mondo S."/>
            <person name="Nolan M."/>
            <person name="Ohm R."/>
            <person name="Pangilinan J."/>
            <person name="Park H.-J."/>
            <person name="Ramirez L."/>
            <person name="Alfaro M."/>
            <person name="Sun H."/>
            <person name="Tritt A."/>
            <person name="Yoshinaga Y."/>
            <person name="Zwiers L.-H."/>
            <person name="Turgeon B."/>
            <person name="Goodwin S."/>
            <person name="Spatafora J."/>
            <person name="Crous P."/>
            <person name="Grigoriev I."/>
        </authorList>
    </citation>
    <scope>NUCLEOTIDE SEQUENCE</scope>
    <source>
        <strain evidence="8">CBS 121410</strain>
    </source>
</reference>
<dbReference type="HAMAP" id="MF_00320">
    <property type="entry name" value="RNApol_arch_Rpo3"/>
    <property type="match status" value="1"/>
</dbReference>
<dbReference type="PROSITE" id="PS00446">
    <property type="entry name" value="RNA_POL_D_30KD"/>
    <property type="match status" value="1"/>
</dbReference>
<name>A0A9P4HUA9_9PEZI</name>
<dbReference type="InterPro" id="IPR050518">
    <property type="entry name" value="Rpo3/RPB3_RNA_Pol_subunit"/>
</dbReference>
<dbReference type="InterPro" id="IPR022842">
    <property type="entry name" value="RNAP_Rpo3/Rpb3/RPAC1"/>
</dbReference>
<dbReference type="GO" id="GO:0003899">
    <property type="term" value="F:DNA-directed RNA polymerase activity"/>
    <property type="evidence" value="ECO:0007669"/>
    <property type="project" value="InterPro"/>
</dbReference>
<dbReference type="InterPro" id="IPR036603">
    <property type="entry name" value="RBP11-like"/>
</dbReference>
<dbReference type="InterPro" id="IPR033901">
    <property type="entry name" value="RNAPI/III_AC40"/>
</dbReference>
<proteinExistence type="inferred from homology"/>
<dbReference type="InterPro" id="IPR036643">
    <property type="entry name" value="RNApol_insert_sf"/>
</dbReference>
<gene>
    <name evidence="8" type="ORF">K490DRAFT_64852</name>
</gene>
<comment type="caution">
    <text evidence="8">The sequence shown here is derived from an EMBL/GenBank/DDBJ whole genome shotgun (WGS) entry which is preliminary data.</text>
</comment>
<dbReference type="GO" id="GO:0046983">
    <property type="term" value="F:protein dimerization activity"/>
    <property type="evidence" value="ECO:0007669"/>
    <property type="project" value="InterPro"/>
</dbReference>
<dbReference type="Proteomes" id="UP000799776">
    <property type="component" value="Unassembled WGS sequence"/>
</dbReference>
<dbReference type="CDD" id="cd07032">
    <property type="entry name" value="RNAP_I_II_AC40"/>
    <property type="match status" value="1"/>
</dbReference>
<dbReference type="Gene3D" id="2.170.120.12">
    <property type="entry name" value="DNA-directed RNA polymerase, insert domain"/>
    <property type="match status" value="1"/>
</dbReference>
<dbReference type="EMBL" id="ML978717">
    <property type="protein sequence ID" value="KAF2088180.1"/>
    <property type="molecule type" value="Genomic_DNA"/>
</dbReference>
<keyword evidence="4" id="KW-0804">Transcription</keyword>
<dbReference type="PANTHER" id="PTHR11800:SF13">
    <property type="entry name" value="DNA-DIRECTED RNA POLYMERASES I AND III SUBUNIT RPAC1"/>
    <property type="match status" value="1"/>
</dbReference>
<dbReference type="FunFam" id="2.170.120.12:FF:000003">
    <property type="entry name" value="Dna-directed rna polymerases i and iii subunit"/>
    <property type="match status" value="1"/>
</dbReference>
<dbReference type="Gene3D" id="3.30.1360.10">
    <property type="entry name" value="RNA polymerase, RBP11-like subunit"/>
    <property type="match status" value="1"/>
</dbReference>
<evidence type="ECO:0000256" key="2">
    <source>
        <dbReference type="ARBA" id="ARBA00022083"/>
    </source>
</evidence>
<dbReference type="GO" id="GO:0003677">
    <property type="term" value="F:DNA binding"/>
    <property type="evidence" value="ECO:0007669"/>
    <property type="project" value="InterPro"/>
</dbReference>
<dbReference type="GO" id="GO:0005736">
    <property type="term" value="C:RNA polymerase I complex"/>
    <property type="evidence" value="ECO:0007669"/>
    <property type="project" value="TreeGrafter"/>
</dbReference>
<evidence type="ECO:0000256" key="6">
    <source>
        <dbReference type="ARBA" id="ARBA00025804"/>
    </source>
</evidence>
<evidence type="ECO:0000256" key="1">
    <source>
        <dbReference type="ARBA" id="ARBA00004123"/>
    </source>
</evidence>
<dbReference type="AlphaFoldDB" id="A0A9P4HUA9"/>
<dbReference type="NCBIfam" id="NF001988">
    <property type="entry name" value="PRK00783.1"/>
    <property type="match status" value="1"/>
</dbReference>
<dbReference type="GO" id="GO:0006351">
    <property type="term" value="P:DNA-templated transcription"/>
    <property type="evidence" value="ECO:0007669"/>
    <property type="project" value="InterPro"/>
</dbReference>
<protein>
    <recommendedName>
        <fullName evidence="2">DNA-directed RNA polymerases I and III subunit RPAC1</fullName>
    </recommendedName>
</protein>
<comment type="subcellular location">
    <subcellularLocation>
        <location evidence="1">Nucleus</location>
    </subcellularLocation>
</comment>
<keyword evidence="5" id="KW-0539">Nucleus</keyword>